<dbReference type="GO" id="GO:0071111">
    <property type="term" value="F:cyclic-guanylate-specific phosphodiesterase activity"/>
    <property type="evidence" value="ECO:0007669"/>
    <property type="project" value="InterPro"/>
</dbReference>
<evidence type="ECO:0000313" key="3">
    <source>
        <dbReference type="Proteomes" id="UP000441797"/>
    </source>
</evidence>
<dbReference type="Pfam" id="PF00563">
    <property type="entry name" value="EAL"/>
    <property type="match status" value="1"/>
</dbReference>
<organism evidence="2 3">
    <name type="scientific">Gloeocapsopsis dulcis AAB1 = 1H9</name>
    <dbReference type="NCBI Taxonomy" id="1433147"/>
    <lineage>
        <taxon>Bacteria</taxon>
        <taxon>Bacillati</taxon>
        <taxon>Cyanobacteriota</taxon>
        <taxon>Cyanophyceae</taxon>
        <taxon>Oscillatoriophycideae</taxon>
        <taxon>Chroococcales</taxon>
        <taxon>Chroococcaceae</taxon>
        <taxon>Gloeocapsopsis</taxon>
        <taxon>Gloeocapsopsis dulcis</taxon>
    </lineage>
</organism>
<dbReference type="InterPro" id="IPR050706">
    <property type="entry name" value="Cyclic-di-GMP_PDE-like"/>
</dbReference>
<dbReference type="InterPro" id="IPR035919">
    <property type="entry name" value="EAL_sf"/>
</dbReference>
<comment type="caution">
    <text evidence="2">The sequence shown here is derived from an EMBL/GenBank/DDBJ whole genome shotgun (WGS) entry which is preliminary data.</text>
</comment>
<name>A0A6N8FZ06_9CHRO</name>
<feature type="domain" description="EAL" evidence="1">
    <location>
        <begin position="1"/>
        <end position="81"/>
    </location>
</feature>
<dbReference type="InterPro" id="IPR001633">
    <property type="entry name" value="EAL_dom"/>
</dbReference>
<keyword evidence="3" id="KW-1185">Reference proteome</keyword>
<sequence length="81" mass="9236">MAKRENAKLKYLISVGVNPVFLILEITKTSGIADFSQARKFMNTLKQMGCQFTIDDFGIGYSSFSLLKYLPVKYSKEILKF</sequence>
<dbReference type="PROSITE" id="PS50883">
    <property type="entry name" value="EAL"/>
    <property type="match status" value="1"/>
</dbReference>
<dbReference type="Proteomes" id="UP000441797">
    <property type="component" value="Unassembled WGS sequence"/>
</dbReference>
<accession>A0A6N8FZ06</accession>
<dbReference type="PANTHER" id="PTHR33121">
    <property type="entry name" value="CYCLIC DI-GMP PHOSPHODIESTERASE PDEF"/>
    <property type="match status" value="1"/>
</dbReference>
<dbReference type="EMBL" id="NAPY01000037">
    <property type="protein sequence ID" value="MUL38378.1"/>
    <property type="molecule type" value="Genomic_DNA"/>
</dbReference>
<dbReference type="PANTHER" id="PTHR33121:SF23">
    <property type="entry name" value="CYCLIC DI-GMP PHOSPHODIESTERASE PDEB"/>
    <property type="match status" value="1"/>
</dbReference>
<gene>
    <name evidence="2" type="ORF">BWI75_19100</name>
</gene>
<proteinExistence type="predicted"/>
<dbReference type="AlphaFoldDB" id="A0A6N8FZ06"/>
<evidence type="ECO:0000259" key="1">
    <source>
        <dbReference type="PROSITE" id="PS50883"/>
    </source>
</evidence>
<reference evidence="2 3" key="1">
    <citation type="journal article" date="2019" name="Front. Microbiol.">
        <title>Genomic Features for Desiccation Tolerance and Sugar Biosynthesis in the Extremophile Gloeocapsopsis sp. UTEX B3054.</title>
        <authorList>
            <person name="Urrejola C."/>
            <person name="Alcorta J."/>
            <person name="Salas L."/>
            <person name="Vasquez M."/>
            <person name="Polz M.F."/>
            <person name="Vicuna R."/>
            <person name="Diez B."/>
        </authorList>
    </citation>
    <scope>NUCLEOTIDE SEQUENCE [LARGE SCALE GENOMIC DNA]</scope>
    <source>
        <strain evidence="2 3">1H9</strain>
    </source>
</reference>
<protein>
    <recommendedName>
        <fullName evidence="1">EAL domain-containing protein</fullName>
    </recommendedName>
</protein>
<dbReference type="SUPFAM" id="SSF141868">
    <property type="entry name" value="EAL domain-like"/>
    <property type="match status" value="1"/>
</dbReference>
<dbReference type="Gene3D" id="3.20.20.450">
    <property type="entry name" value="EAL domain"/>
    <property type="match status" value="1"/>
</dbReference>
<evidence type="ECO:0000313" key="2">
    <source>
        <dbReference type="EMBL" id="MUL38378.1"/>
    </source>
</evidence>